<keyword evidence="5" id="KW-0862">Zinc</keyword>
<evidence type="ECO:0000256" key="2">
    <source>
        <dbReference type="ARBA" id="ARBA00022723"/>
    </source>
</evidence>
<dbReference type="KEGG" id="spu:105444835"/>
<dbReference type="OMA" id="WIDYCEH"/>
<dbReference type="Pfam" id="PF00096">
    <property type="entry name" value="zf-C2H2"/>
    <property type="match status" value="2"/>
</dbReference>
<keyword evidence="3" id="KW-0677">Repeat</keyword>
<feature type="region of interest" description="Disordered" evidence="9">
    <location>
        <begin position="1"/>
        <end position="32"/>
    </location>
</feature>
<feature type="domain" description="C2H2-type" evidence="10">
    <location>
        <begin position="48"/>
        <end position="75"/>
    </location>
</feature>
<feature type="compositionally biased region" description="Polar residues" evidence="9">
    <location>
        <begin position="299"/>
        <end position="308"/>
    </location>
</feature>
<evidence type="ECO:0000313" key="11">
    <source>
        <dbReference type="EnsemblMetazoa" id="XP_030847738"/>
    </source>
</evidence>
<protein>
    <recommendedName>
        <fullName evidence="10">C2H2-type domain-containing protein</fullName>
    </recommendedName>
</protein>
<dbReference type="PROSITE" id="PS50157">
    <property type="entry name" value="ZINC_FINGER_C2H2_2"/>
    <property type="match status" value="6"/>
</dbReference>
<dbReference type="Proteomes" id="UP000007110">
    <property type="component" value="Unassembled WGS sequence"/>
</dbReference>
<keyword evidence="8" id="KW-0175">Coiled coil</keyword>
<dbReference type="GO" id="GO:0008270">
    <property type="term" value="F:zinc ion binding"/>
    <property type="evidence" value="ECO:0007669"/>
    <property type="project" value="UniProtKB-KW"/>
</dbReference>
<feature type="region of interest" description="Disordered" evidence="9">
    <location>
        <begin position="264"/>
        <end position="314"/>
    </location>
</feature>
<reference evidence="11" key="2">
    <citation type="submission" date="2021-01" db="UniProtKB">
        <authorList>
            <consortium name="EnsemblMetazoa"/>
        </authorList>
    </citation>
    <scope>IDENTIFICATION</scope>
</reference>
<dbReference type="PANTHER" id="PTHR23226">
    <property type="entry name" value="ZINC FINGER AND SCAN DOMAIN-CONTAINING"/>
    <property type="match status" value="1"/>
</dbReference>
<evidence type="ECO:0000256" key="5">
    <source>
        <dbReference type="ARBA" id="ARBA00022833"/>
    </source>
</evidence>
<feature type="domain" description="C2H2-type" evidence="10">
    <location>
        <begin position="104"/>
        <end position="131"/>
    </location>
</feature>
<name>A0A7M7P8Q6_STRPU</name>
<dbReference type="RefSeq" id="XP_030847738.1">
    <property type="nucleotide sequence ID" value="XM_030991878.1"/>
</dbReference>
<dbReference type="SUPFAM" id="SSF57667">
    <property type="entry name" value="beta-beta-alpha zinc fingers"/>
    <property type="match status" value="3"/>
</dbReference>
<evidence type="ECO:0000256" key="6">
    <source>
        <dbReference type="ARBA" id="ARBA00023242"/>
    </source>
</evidence>
<comment type="subcellular location">
    <subcellularLocation>
        <location evidence="1">Nucleus</location>
    </subcellularLocation>
</comment>
<dbReference type="PANTHER" id="PTHR23226:SF416">
    <property type="entry name" value="FI01424P"/>
    <property type="match status" value="1"/>
</dbReference>
<keyword evidence="6" id="KW-0539">Nucleus</keyword>
<evidence type="ECO:0000256" key="9">
    <source>
        <dbReference type="SAM" id="MobiDB-lite"/>
    </source>
</evidence>
<dbReference type="EnsemblMetazoa" id="XM_030991878">
    <property type="protein sequence ID" value="XP_030847738"/>
    <property type="gene ID" value="LOC105444835"/>
</dbReference>
<keyword evidence="4 7" id="KW-0863">Zinc-finger</keyword>
<feature type="domain" description="C2H2-type" evidence="10">
    <location>
        <begin position="160"/>
        <end position="187"/>
    </location>
</feature>
<dbReference type="InParanoid" id="A0A7M7P8Q6"/>
<dbReference type="InterPro" id="IPR013087">
    <property type="entry name" value="Znf_C2H2_type"/>
</dbReference>
<dbReference type="PROSITE" id="PS00028">
    <property type="entry name" value="ZINC_FINGER_C2H2_1"/>
    <property type="match status" value="3"/>
</dbReference>
<dbReference type="GeneID" id="105444835"/>
<keyword evidence="12" id="KW-1185">Reference proteome</keyword>
<evidence type="ECO:0000259" key="10">
    <source>
        <dbReference type="PROSITE" id="PS50157"/>
    </source>
</evidence>
<feature type="domain" description="C2H2-type" evidence="10">
    <location>
        <begin position="132"/>
        <end position="159"/>
    </location>
</feature>
<evidence type="ECO:0000256" key="8">
    <source>
        <dbReference type="SAM" id="Coils"/>
    </source>
</evidence>
<organism evidence="11 12">
    <name type="scientific">Strongylocentrotus purpuratus</name>
    <name type="common">Purple sea urchin</name>
    <dbReference type="NCBI Taxonomy" id="7668"/>
    <lineage>
        <taxon>Eukaryota</taxon>
        <taxon>Metazoa</taxon>
        <taxon>Echinodermata</taxon>
        <taxon>Eleutherozoa</taxon>
        <taxon>Echinozoa</taxon>
        <taxon>Echinoidea</taxon>
        <taxon>Euechinoidea</taxon>
        <taxon>Echinacea</taxon>
        <taxon>Camarodonta</taxon>
        <taxon>Echinidea</taxon>
        <taxon>Strongylocentrotidae</taxon>
        <taxon>Strongylocentrotus</taxon>
    </lineage>
</organism>
<dbReference type="FunFam" id="3.30.160.60:FF:002242">
    <property type="entry name" value="Zinc finger protein 473"/>
    <property type="match status" value="1"/>
</dbReference>
<evidence type="ECO:0000256" key="3">
    <source>
        <dbReference type="ARBA" id="ARBA00022737"/>
    </source>
</evidence>
<dbReference type="GO" id="GO:0005634">
    <property type="term" value="C:nucleus"/>
    <property type="evidence" value="ECO:0007669"/>
    <property type="project" value="UniProtKB-SubCell"/>
</dbReference>
<sequence>MDSTTHNPVSSTGGDEESEHPTSEGDIVNNGQETVYRGTSINSGGKSHLCSHCGKVFHTTDRSNIHLRIHFGEQLHQCPCCSKRSCQARHPLLHLRSHAGEKPYECCYRKKGFSQKSVLNQHILIHTGEKPNKCCYCKKGFSQKSLLNCHLLAHTREKSYECCYCKKAFSLKNNLKRHLRTHTGEKPYECSQCKKGFSLKSNLTQHLTHTGKMPYECCNCKKGFSRKKQKATALTEIAEMRQQISAINARIEELLQRFSNIKATEERSKQKKPKRRINTQMPSNVMSSSDEIQLKSQEESSNTEGIQTSSLSSKAVKVSKEQRIKGLHRKDESLHAAIPRNRGISIITPDKYDGSTSWIDYCEHFKSCRAVNGWNDEEAGKILASCLRGERAFHGCSNETQAQRGHIQFSG</sequence>
<accession>A0A7M7P8Q6</accession>
<feature type="compositionally biased region" description="Polar residues" evidence="9">
    <location>
        <begin position="278"/>
        <end position="291"/>
    </location>
</feature>
<evidence type="ECO:0000313" key="12">
    <source>
        <dbReference type="Proteomes" id="UP000007110"/>
    </source>
</evidence>
<dbReference type="GO" id="GO:0000978">
    <property type="term" value="F:RNA polymerase II cis-regulatory region sequence-specific DNA binding"/>
    <property type="evidence" value="ECO:0000318"/>
    <property type="project" value="GO_Central"/>
</dbReference>
<dbReference type="FunFam" id="3.30.160.60:FF:001498">
    <property type="entry name" value="Zinc finger protein 404"/>
    <property type="match status" value="2"/>
</dbReference>
<proteinExistence type="predicted"/>
<reference evidence="12" key="1">
    <citation type="submission" date="2015-02" db="EMBL/GenBank/DDBJ databases">
        <title>Genome sequencing for Strongylocentrotus purpuratus.</title>
        <authorList>
            <person name="Murali S."/>
            <person name="Liu Y."/>
            <person name="Vee V."/>
            <person name="English A."/>
            <person name="Wang M."/>
            <person name="Skinner E."/>
            <person name="Han Y."/>
            <person name="Muzny D.M."/>
            <person name="Worley K.C."/>
            <person name="Gibbs R.A."/>
        </authorList>
    </citation>
    <scope>NUCLEOTIDE SEQUENCE</scope>
</reference>
<dbReference type="OrthoDB" id="40579at2759"/>
<feature type="domain" description="C2H2-type" evidence="10">
    <location>
        <begin position="76"/>
        <end position="103"/>
    </location>
</feature>
<dbReference type="Gene3D" id="3.30.160.60">
    <property type="entry name" value="Classic Zinc Finger"/>
    <property type="match status" value="5"/>
</dbReference>
<evidence type="ECO:0000256" key="4">
    <source>
        <dbReference type="ARBA" id="ARBA00022771"/>
    </source>
</evidence>
<dbReference type="GO" id="GO:0006357">
    <property type="term" value="P:regulation of transcription by RNA polymerase II"/>
    <property type="evidence" value="ECO:0000318"/>
    <property type="project" value="GO_Central"/>
</dbReference>
<evidence type="ECO:0000256" key="7">
    <source>
        <dbReference type="PROSITE-ProRule" id="PRU00042"/>
    </source>
</evidence>
<keyword evidence="2" id="KW-0479">Metal-binding</keyword>
<feature type="coiled-coil region" evidence="8">
    <location>
        <begin position="230"/>
        <end position="257"/>
    </location>
</feature>
<dbReference type="GO" id="GO:0003700">
    <property type="term" value="F:DNA-binding transcription factor activity"/>
    <property type="evidence" value="ECO:0000318"/>
    <property type="project" value="GO_Central"/>
</dbReference>
<feature type="domain" description="C2H2-type" evidence="10">
    <location>
        <begin position="188"/>
        <end position="214"/>
    </location>
</feature>
<dbReference type="AlphaFoldDB" id="A0A7M7P8Q6"/>
<dbReference type="SMART" id="SM00355">
    <property type="entry name" value="ZnF_C2H2"/>
    <property type="match status" value="6"/>
</dbReference>
<dbReference type="InterPro" id="IPR036236">
    <property type="entry name" value="Znf_C2H2_sf"/>
</dbReference>
<feature type="compositionally biased region" description="Polar residues" evidence="9">
    <location>
        <begin position="1"/>
        <end position="13"/>
    </location>
</feature>
<evidence type="ECO:0000256" key="1">
    <source>
        <dbReference type="ARBA" id="ARBA00004123"/>
    </source>
</evidence>